<proteinExistence type="predicted"/>
<protein>
    <recommendedName>
        <fullName evidence="2">DUF6589 domain-containing protein</fullName>
    </recommendedName>
</protein>
<accession>A0A4S8MLS0</accession>
<sequence>MKELGYSSVAEFFYYYVQNIPRSSSNDFDLSHRVSLAHFLQGRTTVKPIDIIQRIFDHCYSFPSSLSENTDDREKAYSTHLDPREIKYARSSISTWATQIIGNRVYRDMQQLIHPSVNPTDTPQIPARLAASANSRTRAKGVQTVTKEILLSFRISDRVSFFQRHAPLAWYLTECMAAPRTSDGQIIECKRRPPSIIQVAALSSFVMARNQYANGYWALQNGIWHIACQSHVDVKRVDCLKGITLVTVADDSLAKLQKNLMEGVKVSEMRYHWVLDNIQQYVKVWEGGIGRENRLLSGCAGTAILIEDTAPGAFDLDDHITRLIKNRCQELTTEKIWASIDWDHITGVQSLHVLLAFLSFIPSLALMKQKANDLLRSKYAIHRMRDGRKSTLIPLGTNSEKEIQTEGMKRAIHDFLLQSGFPAESASKLIVWMGGDGGSVLAMDRAKQYLALHYDPDDPHTDYSTLHNLLPTIGIWHTQATNQNTIAENHFGPAVTNDPSALSRSASCANFKRPTNFRDCGNYYPLQTALSTFWETQILDCWRIELGFHDHKAMLLHFDQLSVDEQPTFDELLTQATRITDRWVSLESISEALNPEDMSSLPSHLQFPVGTPFTPDSHTDELKPAQSCLFQEEKDFEGDRVLANSIIFKWEYSLWIELAYAVPEGDIGRVWEIMKIWIFIFAGGSNTNYRDLLLKMYCLFRYQTSTDLKDAIWNNWLVNVTGELGSWIPDDLLQEHYNRWLESLVEKANGDFDNDFLRKVLSPNVEFFLRLKEEFETSLGLHHRSKSHTSPHLCAKYQQLLTMYREEELHQFRPKRSMGHAATNLFDTGIDKLKKNSLRTFLEKQTNNIDILREMNEICNPSTQVTPDNPPTTSPSVALSTSPSPPLSNNQSRYNSDDNASDTSDSDTERDNQKNFEAIDDDGMDILLLEQTSCLGEGLESMPRIDRATSRLTVSGWSGEEEILDQESSDDELEEGRVRGMSDDEAYWEGSDDEM</sequence>
<dbReference type="Proteomes" id="UP000297245">
    <property type="component" value="Unassembled WGS sequence"/>
</dbReference>
<evidence type="ECO:0000313" key="3">
    <source>
        <dbReference type="EMBL" id="THV03571.1"/>
    </source>
</evidence>
<feature type="compositionally biased region" description="Acidic residues" evidence="1">
    <location>
        <begin position="959"/>
        <end position="974"/>
    </location>
</feature>
<feature type="domain" description="DUF6589" evidence="2">
    <location>
        <begin position="328"/>
        <end position="788"/>
    </location>
</feature>
<evidence type="ECO:0000259" key="2">
    <source>
        <dbReference type="Pfam" id="PF20231"/>
    </source>
</evidence>
<name>A0A4S8MLS0_DENBC</name>
<dbReference type="InterPro" id="IPR046496">
    <property type="entry name" value="DUF6589"/>
</dbReference>
<evidence type="ECO:0000313" key="4">
    <source>
        <dbReference type="Proteomes" id="UP000297245"/>
    </source>
</evidence>
<organism evidence="3 4">
    <name type="scientific">Dendrothele bispora (strain CBS 962.96)</name>
    <dbReference type="NCBI Taxonomy" id="1314807"/>
    <lineage>
        <taxon>Eukaryota</taxon>
        <taxon>Fungi</taxon>
        <taxon>Dikarya</taxon>
        <taxon>Basidiomycota</taxon>
        <taxon>Agaricomycotina</taxon>
        <taxon>Agaricomycetes</taxon>
        <taxon>Agaricomycetidae</taxon>
        <taxon>Agaricales</taxon>
        <taxon>Agaricales incertae sedis</taxon>
        <taxon>Dendrothele</taxon>
    </lineage>
</organism>
<gene>
    <name evidence="3" type="ORF">K435DRAFT_650986</name>
</gene>
<dbReference type="EMBL" id="ML179065">
    <property type="protein sequence ID" value="THV03571.1"/>
    <property type="molecule type" value="Genomic_DNA"/>
</dbReference>
<feature type="region of interest" description="Disordered" evidence="1">
    <location>
        <begin position="958"/>
        <end position="995"/>
    </location>
</feature>
<keyword evidence="4" id="KW-1185">Reference proteome</keyword>
<dbReference type="AlphaFoldDB" id="A0A4S8MLS0"/>
<dbReference type="OrthoDB" id="3019291at2759"/>
<feature type="compositionally biased region" description="Acidic residues" evidence="1">
    <location>
        <begin position="983"/>
        <end position="995"/>
    </location>
</feature>
<dbReference type="Pfam" id="PF20231">
    <property type="entry name" value="DUF6589"/>
    <property type="match status" value="1"/>
</dbReference>
<feature type="region of interest" description="Disordered" evidence="1">
    <location>
        <begin position="860"/>
        <end position="911"/>
    </location>
</feature>
<evidence type="ECO:0000256" key="1">
    <source>
        <dbReference type="SAM" id="MobiDB-lite"/>
    </source>
</evidence>
<reference evidence="3 4" key="1">
    <citation type="journal article" date="2019" name="Nat. Ecol. Evol.">
        <title>Megaphylogeny resolves global patterns of mushroom evolution.</title>
        <authorList>
            <person name="Varga T."/>
            <person name="Krizsan K."/>
            <person name="Foldi C."/>
            <person name="Dima B."/>
            <person name="Sanchez-Garcia M."/>
            <person name="Sanchez-Ramirez S."/>
            <person name="Szollosi G.J."/>
            <person name="Szarkandi J.G."/>
            <person name="Papp V."/>
            <person name="Albert L."/>
            <person name="Andreopoulos W."/>
            <person name="Angelini C."/>
            <person name="Antonin V."/>
            <person name="Barry K.W."/>
            <person name="Bougher N.L."/>
            <person name="Buchanan P."/>
            <person name="Buyck B."/>
            <person name="Bense V."/>
            <person name="Catcheside P."/>
            <person name="Chovatia M."/>
            <person name="Cooper J."/>
            <person name="Damon W."/>
            <person name="Desjardin D."/>
            <person name="Finy P."/>
            <person name="Geml J."/>
            <person name="Haridas S."/>
            <person name="Hughes K."/>
            <person name="Justo A."/>
            <person name="Karasinski D."/>
            <person name="Kautmanova I."/>
            <person name="Kiss B."/>
            <person name="Kocsube S."/>
            <person name="Kotiranta H."/>
            <person name="LaButti K.M."/>
            <person name="Lechner B.E."/>
            <person name="Liimatainen K."/>
            <person name="Lipzen A."/>
            <person name="Lukacs Z."/>
            <person name="Mihaltcheva S."/>
            <person name="Morgado L.N."/>
            <person name="Niskanen T."/>
            <person name="Noordeloos M.E."/>
            <person name="Ohm R.A."/>
            <person name="Ortiz-Santana B."/>
            <person name="Ovrebo C."/>
            <person name="Racz N."/>
            <person name="Riley R."/>
            <person name="Savchenko A."/>
            <person name="Shiryaev A."/>
            <person name="Soop K."/>
            <person name="Spirin V."/>
            <person name="Szebenyi C."/>
            <person name="Tomsovsky M."/>
            <person name="Tulloss R.E."/>
            <person name="Uehling J."/>
            <person name="Grigoriev I.V."/>
            <person name="Vagvolgyi C."/>
            <person name="Papp T."/>
            <person name="Martin F.M."/>
            <person name="Miettinen O."/>
            <person name="Hibbett D.S."/>
            <person name="Nagy L.G."/>
        </authorList>
    </citation>
    <scope>NUCLEOTIDE SEQUENCE [LARGE SCALE GENOMIC DNA]</scope>
    <source>
        <strain evidence="3 4">CBS 962.96</strain>
    </source>
</reference>